<evidence type="ECO:0000256" key="1">
    <source>
        <dbReference type="ARBA" id="ARBA00023002"/>
    </source>
</evidence>
<dbReference type="RefSeq" id="WP_090554930.1">
    <property type="nucleotide sequence ID" value="NZ_FNFP01000012.1"/>
</dbReference>
<dbReference type="InterPro" id="IPR012349">
    <property type="entry name" value="Split_barrel_FMN-bd"/>
</dbReference>
<dbReference type="GO" id="GO:0070967">
    <property type="term" value="F:coenzyme F420 binding"/>
    <property type="evidence" value="ECO:0007669"/>
    <property type="project" value="TreeGrafter"/>
</dbReference>
<evidence type="ECO:0000313" key="3">
    <source>
        <dbReference type="EMBL" id="SDL27582.1"/>
    </source>
</evidence>
<evidence type="ECO:0000259" key="2">
    <source>
        <dbReference type="Pfam" id="PF01243"/>
    </source>
</evidence>
<dbReference type="AlphaFoldDB" id="A0A1G9IR20"/>
<dbReference type="InterPro" id="IPR011576">
    <property type="entry name" value="Pyridox_Oxase_N"/>
</dbReference>
<dbReference type="SUPFAM" id="SSF50475">
    <property type="entry name" value="FMN-binding split barrel"/>
    <property type="match status" value="1"/>
</dbReference>
<keyword evidence="4" id="KW-1185">Reference proteome</keyword>
<dbReference type="PANTHER" id="PTHR35176:SF6">
    <property type="entry name" value="HEME OXYGENASE HI_0854-RELATED"/>
    <property type="match status" value="1"/>
</dbReference>
<dbReference type="GO" id="GO:0016627">
    <property type="term" value="F:oxidoreductase activity, acting on the CH-CH group of donors"/>
    <property type="evidence" value="ECO:0007669"/>
    <property type="project" value="TreeGrafter"/>
</dbReference>
<keyword evidence="1" id="KW-0560">Oxidoreductase</keyword>
<dbReference type="EMBL" id="FNFP01000012">
    <property type="protein sequence ID" value="SDL27582.1"/>
    <property type="molecule type" value="Genomic_DNA"/>
</dbReference>
<dbReference type="OrthoDB" id="3255142at2"/>
<dbReference type="InterPro" id="IPR052019">
    <property type="entry name" value="F420H2_bilvrd_red/Heme_oxyg"/>
</dbReference>
<dbReference type="Gene3D" id="2.30.110.10">
    <property type="entry name" value="Electron Transport, Fmn-binding Protein, Chain A"/>
    <property type="match status" value="1"/>
</dbReference>
<feature type="domain" description="Pyridoxamine 5'-phosphate oxidase N-terminal" evidence="2">
    <location>
        <begin position="12"/>
        <end position="104"/>
    </location>
</feature>
<reference evidence="3 4" key="1">
    <citation type="submission" date="2016-10" db="EMBL/GenBank/DDBJ databases">
        <authorList>
            <person name="de Groot N.N."/>
        </authorList>
    </citation>
    <scope>NUCLEOTIDE SEQUENCE [LARGE SCALE GENOMIC DNA]</scope>
    <source>
        <strain evidence="3 4">DSM 18346</strain>
    </source>
</reference>
<evidence type="ECO:0000313" key="4">
    <source>
        <dbReference type="Proteomes" id="UP000198718"/>
    </source>
</evidence>
<accession>A0A1G9IR20</accession>
<sequence>MNRKMSPLELRNHIREFLKEHKSASLATCQDSIPRCSPVQYFLGEEMDIYILSAGGEKFKSIEKNPNVCLLVNTEYINFRRIKGIQVFGQATICAQDKSVFEEAMKYNPDNEIVQFKGDKLKAIKIVPTEVVYLDSLEDGNRTKQILRHEKVVLKPEELLTIH</sequence>
<protein>
    <submittedName>
        <fullName evidence="3">Uncharacterized protein, pyridoxamine 5'-phosphate oxidase (PNPOx-like) family</fullName>
    </submittedName>
</protein>
<dbReference type="Pfam" id="PF01243">
    <property type="entry name" value="PNPOx_N"/>
    <property type="match status" value="1"/>
</dbReference>
<dbReference type="PANTHER" id="PTHR35176">
    <property type="entry name" value="HEME OXYGENASE HI_0854-RELATED"/>
    <property type="match status" value="1"/>
</dbReference>
<gene>
    <name evidence="3" type="ORF">SAMN05660472_02928</name>
</gene>
<dbReference type="Proteomes" id="UP000198718">
    <property type="component" value="Unassembled WGS sequence"/>
</dbReference>
<organism evidence="3 4">
    <name type="scientific">Natronincola ferrireducens</name>
    <dbReference type="NCBI Taxonomy" id="393762"/>
    <lineage>
        <taxon>Bacteria</taxon>
        <taxon>Bacillati</taxon>
        <taxon>Bacillota</taxon>
        <taxon>Clostridia</taxon>
        <taxon>Peptostreptococcales</taxon>
        <taxon>Natronincolaceae</taxon>
        <taxon>Natronincola</taxon>
    </lineage>
</organism>
<name>A0A1G9IR20_9FIRM</name>
<proteinExistence type="predicted"/>
<dbReference type="GO" id="GO:0005829">
    <property type="term" value="C:cytosol"/>
    <property type="evidence" value="ECO:0007669"/>
    <property type="project" value="TreeGrafter"/>
</dbReference>